<feature type="transmembrane region" description="Helical" evidence="1">
    <location>
        <begin position="416"/>
        <end position="437"/>
    </location>
</feature>
<dbReference type="eggNOG" id="COG0786">
    <property type="taxonomic scope" value="Bacteria"/>
</dbReference>
<keyword evidence="1" id="KW-0472">Membrane</keyword>
<dbReference type="GO" id="GO:0016020">
    <property type="term" value="C:membrane"/>
    <property type="evidence" value="ECO:0007669"/>
    <property type="project" value="InterPro"/>
</dbReference>
<protein>
    <submittedName>
        <fullName evidence="2">Glutamate:Na+ symporter, ESS family</fullName>
    </submittedName>
</protein>
<name>A0A1I0IIP3_9FIRM</name>
<evidence type="ECO:0000313" key="3">
    <source>
        <dbReference type="Proteomes" id="UP000199820"/>
    </source>
</evidence>
<accession>A0A1I0IIP3</accession>
<dbReference type="PANTHER" id="PTHR36178:SF1">
    <property type="entry name" value="SODIUM_GLUTAMATE SYMPORTER"/>
    <property type="match status" value="1"/>
</dbReference>
<dbReference type="GO" id="GO:0015813">
    <property type="term" value="P:L-glutamate transmembrane transport"/>
    <property type="evidence" value="ECO:0007669"/>
    <property type="project" value="InterPro"/>
</dbReference>
<reference evidence="2 3" key="1">
    <citation type="submission" date="2016-10" db="EMBL/GenBank/DDBJ databases">
        <authorList>
            <person name="de Groot N.N."/>
        </authorList>
    </citation>
    <scope>NUCLEOTIDE SEQUENCE [LARGE SCALE GENOMIC DNA]</scope>
    <source>
        <strain evidence="2 3">KH1P1</strain>
    </source>
</reference>
<keyword evidence="3" id="KW-1185">Reference proteome</keyword>
<keyword evidence="1" id="KW-1133">Transmembrane helix</keyword>
<proteinExistence type="predicted"/>
<feature type="transmembrane region" description="Helical" evidence="1">
    <location>
        <begin position="67"/>
        <end position="85"/>
    </location>
</feature>
<feature type="transmembrane region" description="Helical" evidence="1">
    <location>
        <begin position="291"/>
        <end position="311"/>
    </location>
</feature>
<feature type="transmembrane region" description="Helical" evidence="1">
    <location>
        <begin position="162"/>
        <end position="186"/>
    </location>
</feature>
<feature type="transmembrane region" description="Helical" evidence="1">
    <location>
        <begin position="37"/>
        <end position="61"/>
    </location>
</feature>
<feature type="transmembrane region" description="Helical" evidence="1">
    <location>
        <begin position="261"/>
        <end position="279"/>
    </location>
</feature>
<dbReference type="Proteomes" id="UP000199820">
    <property type="component" value="Unassembled WGS sequence"/>
</dbReference>
<sequence>MKMTVASLFNDMVLIGVFMLVGYAVRQVLKPIQKLFLPASLIGGVIALVLGQQCLNVVAVPESFEKFSNVLIAPIMAALLFGITITKDKVVRYLDYVVVEQGVYSVQMALGPIVGIVLGTIWVGLPLGWGSLGQFAFQGGHGNAAAAGEAFLENGIDGAVSIGMVLATFGLIVAMVIGMIMVNIGVRKGWGTFVKDPQKQPDSYYGGVLPDEKRAGVGQTVTSGIAINHLAFQGAWLLTAVFAGKKLFWAIGLIWPGVSVFPSVIHGIIGGALVWNIAKLTKLDKYVDVKLIHHISGFLLEVVVLTAIATLDLELVSTYIVPILAYTLIMTAITIVMCFGLSKLFCKEEWFEKALMAYGVGTGNTATGLALVRAVDPDNQSTAPDNHGIYSTVCCWKEVFIGLIPMWWAAGSLGPIVGIGLAMFAVCMIIGFVLFVLPKKKQAA</sequence>
<feature type="transmembrane region" description="Helical" evidence="1">
    <location>
        <begin position="323"/>
        <end position="346"/>
    </location>
</feature>
<dbReference type="STRING" id="1526.SAMN02910262_02557"/>
<keyword evidence="1" id="KW-0812">Transmembrane</keyword>
<dbReference type="InterPro" id="IPR004445">
    <property type="entry name" value="GltS"/>
</dbReference>
<evidence type="ECO:0000313" key="2">
    <source>
        <dbReference type="EMBL" id="SET96588.1"/>
    </source>
</evidence>
<organism evidence="2 3">
    <name type="scientific">[Clostridium] aminophilum</name>
    <dbReference type="NCBI Taxonomy" id="1526"/>
    <lineage>
        <taxon>Bacteria</taxon>
        <taxon>Bacillati</taxon>
        <taxon>Bacillota</taxon>
        <taxon>Clostridia</taxon>
        <taxon>Lachnospirales</taxon>
        <taxon>Lachnospiraceae</taxon>
    </lineage>
</organism>
<feature type="transmembrane region" description="Helical" evidence="1">
    <location>
        <begin position="6"/>
        <end position="25"/>
    </location>
</feature>
<dbReference type="GO" id="GO:0015501">
    <property type="term" value="F:glutamate:sodium symporter activity"/>
    <property type="evidence" value="ECO:0007669"/>
    <property type="project" value="InterPro"/>
</dbReference>
<gene>
    <name evidence="2" type="ORF">SAMN04487771_10853</name>
</gene>
<feature type="transmembrane region" description="Helical" evidence="1">
    <location>
        <begin position="106"/>
        <end position="125"/>
    </location>
</feature>
<dbReference type="RefSeq" id="WP_177171257.1">
    <property type="nucleotide sequence ID" value="NZ_FOIL01000085.1"/>
</dbReference>
<dbReference type="EMBL" id="FOIL01000085">
    <property type="protein sequence ID" value="SET96588.1"/>
    <property type="molecule type" value="Genomic_DNA"/>
</dbReference>
<dbReference type="AlphaFoldDB" id="A0A1I0IIP3"/>
<evidence type="ECO:0000256" key="1">
    <source>
        <dbReference type="SAM" id="Phobius"/>
    </source>
</evidence>
<dbReference type="PANTHER" id="PTHR36178">
    <property type="entry name" value="SLR0625 PROTEIN"/>
    <property type="match status" value="1"/>
</dbReference>